<keyword evidence="4" id="KW-1185">Reference proteome</keyword>
<dbReference type="CDD" id="cd04847">
    <property type="entry name" value="Peptidases_S8_Subtilisin_like_2"/>
    <property type="match status" value="1"/>
</dbReference>
<feature type="domain" description="Peptidase S8/S53" evidence="2">
    <location>
        <begin position="320"/>
        <end position="556"/>
    </location>
</feature>
<dbReference type="Gene3D" id="3.40.50.200">
    <property type="entry name" value="Peptidase S8/S53 domain"/>
    <property type="match status" value="1"/>
</dbReference>
<evidence type="ECO:0000259" key="2">
    <source>
        <dbReference type="Pfam" id="PF00082"/>
    </source>
</evidence>
<evidence type="ECO:0000256" key="1">
    <source>
        <dbReference type="SAM" id="MobiDB-lite"/>
    </source>
</evidence>
<dbReference type="InterPro" id="IPR034074">
    <property type="entry name" value="Y4bN_pept_dom"/>
</dbReference>
<dbReference type="Proteomes" id="UP000777440">
    <property type="component" value="Unassembled WGS sequence"/>
</dbReference>
<dbReference type="InterPro" id="IPR000209">
    <property type="entry name" value="Peptidase_S8/S53_dom"/>
</dbReference>
<name>A0ABS7HYL2_9MICO</name>
<organism evidence="3 4">
    <name type="scientific">Microbacterium ureisolvens</name>
    <dbReference type="NCBI Taxonomy" id="2781186"/>
    <lineage>
        <taxon>Bacteria</taxon>
        <taxon>Bacillati</taxon>
        <taxon>Actinomycetota</taxon>
        <taxon>Actinomycetes</taxon>
        <taxon>Micrococcales</taxon>
        <taxon>Microbacteriaceae</taxon>
        <taxon>Microbacterium</taxon>
    </lineage>
</organism>
<evidence type="ECO:0000313" key="3">
    <source>
        <dbReference type="EMBL" id="MBW9110148.1"/>
    </source>
</evidence>
<dbReference type="InterPro" id="IPR036852">
    <property type="entry name" value="Peptidase_S8/S53_dom_sf"/>
</dbReference>
<sequence length="785" mass="84183">MAGEKVKRDGDGGRILVNGEELSQPTERVQGGGPKHHPQTLGEARALLAPQLAIVRAVLDDIPEHLRTERVVIEAEVWANYLANSYFPENLVKQLQLRPLGSRTVEHGVQSLPSTGETEATSKSFLLSADAKAVQGMEALLAGTSTSKGAADELRQFNRIAVSAAHVASTAGVESEMLPFEAVLHPDPDASSIDERAAASAPTLAKFSALVESVGGRVHLSENDVVDGLTFVALELPPSKVGEVAAFNPLRSLTPTPRVALLDDELPGESAVALLERPAKGADLPEVLVFDGGVDETGAIFAGNVTAVDLTGRGLHHREALHGSAVTAAILYGDVAHTGRPLTPAAHVTHYQIAPGPSEDATEYPWILRQIREVVEKTDARIVNLSLGPHAPVEDREPHRWTAVLDKLAYNRQILFVTAAGNNGAADSQTGLNRVQTPGDMVNGLCVGAADRPANETEWNAAEYSGRGPGRPGARTQPAVLAFGGTPERRFGRMRPDGSVVHDHFGTSYAAPLVTNVLARVSTQLGGRSDANTLRALAVHFAEKLDLQIATEVGHGRLRDDVDALLRCPGNEVTVVYHGLIARDEVRAYALPVPSTLTSGSVNVRWTLAFTTATDSAEAGDYSNAGLEVKFRPHAEKHSMRRKKPGTDREQNKVVRITDTAKVTALQAAGWRLSKNPVTRQPKTHSRSEAARRDQGKWESVWRAEDSMYASSLLRPRIDINHLTREGGRITSDTDDIEFSLIVTISSTTGLPVYADVQSEFTVLTPLPVVATVDVGIANIETDVF</sequence>
<dbReference type="Pfam" id="PF00082">
    <property type="entry name" value="Peptidase_S8"/>
    <property type="match status" value="1"/>
</dbReference>
<dbReference type="SUPFAM" id="SSF52743">
    <property type="entry name" value="Subtilisin-like"/>
    <property type="match status" value="1"/>
</dbReference>
<reference evidence="3 4" key="1">
    <citation type="journal article" date="2021" name="MBio">
        <title>Poor Competitiveness of Bradyrhizobium in Pigeon Pea Root Colonization in Indian Soils.</title>
        <authorList>
            <person name="Chalasani D."/>
            <person name="Basu A."/>
            <person name="Pullabhotla S.V.S.R.N."/>
            <person name="Jorrin B."/>
            <person name="Neal A.L."/>
            <person name="Poole P.S."/>
            <person name="Podile A.R."/>
            <person name="Tkacz A."/>
        </authorList>
    </citation>
    <scope>NUCLEOTIDE SEQUENCE [LARGE SCALE GENOMIC DNA]</scope>
    <source>
        <strain evidence="3 4">HU12</strain>
    </source>
</reference>
<accession>A0ABS7HYL2</accession>
<evidence type="ECO:0000313" key="4">
    <source>
        <dbReference type="Proteomes" id="UP000777440"/>
    </source>
</evidence>
<gene>
    <name evidence="3" type="ORF">JNB61_10225</name>
</gene>
<feature type="region of interest" description="Disordered" evidence="1">
    <location>
        <begin position="1"/>
        <end position="40"/>
    </location>
</feature>
<proteinExistence type="predicted"/>
<dbReference type="EMBL" id="JAEUAX010000005">
    <property type="protein sequence ID" value="MBW9110148.1"/>
    <property type="molecule type" value="Genomic_DNA"/>
</dbReference>
<feature type="compositionally biased region" description="Basic and acidic residues" evidence="1">
    <location>
        <begin position="1"/>
        <end position="12"/>
    </location>
</feature>
<comment type="caution">
    <text evidence="3">The sequence shown here is derived from an EMBL/GenBank/DDBJ whole genome shotgun (WGS) entry which is preliminary data.</text>
</comment>
<dbReference type="RefSeq" id="WP_220339543.1">
    <property type="nucleotide sequence ID" value="NZ_JAEUAX010000005.1"/>
</dbReference>
<protein>
    <submittedName>
        <fullName evidence="3">S8 family peptidase</fullName>
    </submittedName>
</protein>